<accession>A0AAD7W584</accession>
<keyword evidence="3" id="KW-1185">Reference proteome</keyword>
<gene>
    <name evidence="2" type="ORF">AAFF_G00213710</name>
</gene>
<dbReference type="Proteomes" id="UP001221898">
    <property type="component" value="Unassembled WGS sequence"/>
</dbReference>
<reference evidence="2" key="1">
    <citation type="journal article" date="2023" name="Science">
        <title>Genome structures resolve the early diversification of teleost fishes.</title>
        <authorList>
            <person name="Parey E."/>
            <person name="Louis A."/>
            <person name="Montfort J."/>
            <person name="Bouchez O."/>
            <person name="Roques C."/>
            <person name="Iampietro C."/>
            <person name="Lluch J."/>
            <person name="Castinel A."/>
            <person name="Donnadieu C."/>
            <person name="Desvignes T."/>
            <person name="Floi Bucao C."/>
            <person name="Jouanno E."/>
            <person name="Wen M."/>
            <person name="Mejri S."/>
            <person name="Dirks R."/>
            <person name="Jansen H."/>
            <person name="Henkel C."/>
            <person name="Chen W.J."/>
            <person name="Zahm M."/>
            <person name="Cabau C."/>
            <person name="Klopp C."/>
            <person name="Thompson A.W."/>
            <person name="Robinson-Rechavi M."/>
            <person name="Braasch I."/>
            <person name="Lecointre G."/>
            <person name="Bobe J."/>
            <person name="Postlethwait J.H."/>
            <person name="Berthelot C."/>
            <person name="Roest Crollius H."/>
            <person name="Guiguen Y."/>
        </authorList>
    </citation>
    <scope>NUCLEOTIDE SEQUENCE</scope>
    <source>
        <strain evidence="2">NC1722</strain>
    </source>
</reference>
<feature type="region of interest" description="Disordered" evidence="1">
    <location>
        <begin position="71"/>
        <end position="111"/>
    </location>
</feature>
<proteinExistence type="predicted"/>
<evidence type="ECO:0000313" key="3">
    <source>
        <dbReference type="Proteomes" id="UP001221898"/>
    </source>
</evidence>
<dbReference type="AlphaFoldDB" id="A0AAD7W584"/>
<evidence type="ECO:0000313" key="2">
    <source>
        <dbReference type="EMBL" id="KAJ8383908.1"/>
    </source>
</evidence>
<comment type="caution">
    <text evidence="2">The sequence shown here is derived from an EMBL/GenBank/DDBJ whole genome shotgun (WGS) entry which is preliminary data.</text>
</comment>
<evidence type="ECO:0000256" key="1">
    <source>
        <dbReference type="SAM" id="MobiDB-lite"/>
    </source>
</evidence>
<name>A0AAD7W584_9TELE</name>
<sequence>MEAKGEDVETTLKIPSPGCPRSSVCLLFVWAVNLGKDPVSTRSPQPRTSIVGSADSALAGAMVSSFGPEAYPVGQGWRGGGGTSQLRQPAHPDSPPQGCLSSRPLPVERESEWGDVVVSHSLIG</sequence>
<dbReference type="EMBL" id="JAINUG010000283">
    <property type="protein sequence ID" value="KAJ8383908.1"/>
    <property type="molecule type" value="Genomic_DNA"/>
</dbReference>
<protein>
    <submittedName>
        <fullName evidence="2">Uncharacterized protein</fullName>
    </submittedName>
</protein>
<organism evidence="2 3">
    <name type="scientific">Aldrovandia affinis</name>
    <dbReference type="NCBI Taxonomy" id="143900"/>
    <lineage>
        <taxon>Eukaryota</taxon>
        <taxon>Metazoa</taxon>
        <taxon>Chordata</taxon>
        <taxon>Craniata</taxon>
        <taxon>Vertebrata</taxon>
        <taxon>Euteleostomi</taxon>
        <taxon>Actinopterygii</taxon>
        <taxon>Neopterygii</taxon>
        <taxon>Teleostei</taxon>
        <taxon>Notacanthiformes</taxon>
        <taxon>Halosauridae</taxon>
        <taxon>Aldrovandia</taxon>
    </lineage>
</organism>